<evidence type="ECO:0000256" key="5">
    <source>
        <dbReference type="ARBA" id="ARBA00022989"/>
    </source>
</evidence>
<dbReference type="Proteomes" id="UP000001399">
    <property type="component" value="Chromosome"/>
</dbReference>
<keyword evidence="6 7" id="KW-0472">Membrane</keyword>
<keyword evidence="9" id="KW-1185">Reference proteome</keyword>
<reference evidence="9" key="1">
    <citation type="journal article" date="2011" name="J. Bacteriol.">
        <title>Genome sequences of eight morphologically diverse alphaproteobacteria.</title>
        <authorList>
            <consortium name="US DOE Joint Genome Institute"/>
            <person name="Brown P.J."/>
            <person name="Kysela D.T."/>
            <person name="Buechlein A."/>
            <person name="Hemmerich C."/>
            <person name="Brun Y.V."/>
        </authorList>
    </citation>
    <scope>NUCLEOTIDE SEQUENCE [LARGE SCALE GENOMIC DNA]</scope>
    <source>
        <strain evidence="9">ATCC 17100 / ATH 3.1.1 / DSM 162 / LMG 4299</strain>
    </source>
</reference>
<sequence>MGVDLASLSHAATQRMRRVSNVSKIIATIDKRAVLVRAPFFALLWWIMTGGDVASWLVGAPIVLVATLTSASMLSSSSWSLKGVFSFAAFFVWQSLRGGTDVALRAIDPRLPISPEVIEFPLRVPPGLLRVILANSACLLPGTLSVDLEGEVLKVHVLDGDSNPMAELKNLEWRVIQMGGASLRLQVDSDR</sequence>
<dbReference type="EMBL" id="CP002292">
    <property type="protein sequence ID" value="ADP70368.1"/>
    <property type="molecule type" value="Genomic_DNA"/>
</dbReference>
<evidence type="ECO:0000313" key="8">
    <source>
        <dbReference type="EMBL" id="ADP70368.1"/>
    </source>
</evidence>
<organism evidence="8 9">
    <name type="scientific">Rhodomicrobium vannielii (strain ATCC 17100 / DSM 162 / LMG 4299 / NCIMB 10020 / ATH 3.1.1)</name>
    <dbReference type="NCBI Taxonomy" id="648757"/>
    <lineage>
        <taxon>Bacteria</taxon>
        <taxon>Pseudomonadati</taxon>
        <taxon>Pseudomonadota</taxon>
        <taxon>Alphaproteobacteria</taxon>
        <taxon>Hyphomicrobiales</taxon>
        <taxon>Hyphomicrobiaceae</taxon>
        <taxon>Rhodomicrobium</taxon>
    </lineage>
</organism>
<dbReference type="Pfam" id="PF01899">
    <property type="entry name" value="MNHE"/>
    <property type="match status" value="1"/>
</dbReference>
<evidence type="ECO:0000256" key="2">
    <source>
        <dbReference type="ARBA" id="ARBA00006228"/>
    </source>
</evidence>
<comment type="similarity">
    <text evidence="2">Belongs to the CPA3 antiporters (TC 2.A.63) subunit E family.</text>
</comment>
<dbReference type="GO" id="GO:0005886">
    <property type="term" value="C:plasma membrane"/>
    <property type="evidence" value="ECO:0007669"/>
    <property type="project" value="UniProtKB-SubCell"/>
</dbReference>
<keyword evidence="5 7" id="KW-1133">Transmembrane helix</keyword>
<dbReference type="GO" id="GO:0008324">
    <property type="term" value="F:monoatomic cation transmembrane transporter activity"/>
    <property type="evidence" value="ECO:0007669"/>
    <property type="project" value="InterPro"/>
</dbReference>
<evidence type="ECO:0000256" key="3">
    <source>
        <dbReference type="ARBA" id="ARBA00022475"/>
    </source>
</evidence>
<comment type="subcellular location">
    <subcellularLocation>
        <location evidence="1">Cell membrane</location>
        <topology evidence="1">Multi-pass membrane protein</topology>
    </subcellularLocation>
</comment>
<gene>
    <name evidence="8" type="ordered locus">Rvan_1096</name>
</gene>
<keyword evidence="4 7" id="KW-0812">Transmembrane</keyword>
<evidence type="ECO:0000256" key="4">
    <source>
        <dbReference type="ARBA" id="ARBA00022692"/>
    </source>
</evidence>
<evidence type="ECO:0000313" key="9">
    <source>
        <dbReference type="Proteomes" id="UP000001399"/>
    </source>
</evidence>
<dbReference type="PANTHER" id="PTHR34584">
    <property type="entry name" value="NA(+)/H(+) ANTIPORTER SUBUNIT E1"/>
    <property type="match status" value="1"/>
</dbReference>
<proteinExistence type="inferred from homology"/>
<dbReference type="HOGENOM" id="CLU_086615_1_0_5"/>
<evidence type="ECO:0000256" key="6">
    <source>
        <dbReference type="ARBA" id="ARBA00023136"/>
    </source>
</evidence>
<keyword evidence="3" id="KW-1003">Cell membrane</keyword>
<feature type="transmembrane region" description="Helical" evidence="7">
    <location>
        <begin position="53"/>
        <end position="74"/>
    </location>
</feature>
<dbReference type="OrthoDB" id="7852837at2"/>
<dbReference type="STRING" id="648757.Rvan_1096"/>
<dbReference type="AlphaFoldDB" id="E3I3M1"/>
<dbReference type="InterPro" id="IPR002758">
    <property type="entry name" value="Cation_antiport_E"/>
</dbReference>
<dbReference type="eggNOG" id="COG1863">
    <property type="taxonomic scope" value="Bacteria"/>
</dbReference>
<dbReference type="PANTHER" id="PTHR34584:SF1">
    <property type="entry name" value="NA(+)_H(+) ANTIPORTER SUBUNIT E1"/>
    <property type="match status" value="1"/>
</dbReference>
<protein>
    <submittedName>
        <fullName evidence="8">Cation antiporter</fullName>
    </submittedName>
</protein>
<dbReference type="KEGG" id="rva:Rvan_1096"/>
<evidence type="ECO:0000256" key="7">
    <source>
        <dbReference type="SAM" id="Phobius"/>
    </source>
</evidence>
<evidence type="ECO:0000256" key="1">
    <source>
        <dbReference type="ARBA" id="ARBA00004651"/>
    </source>
</evidence>
<accession>E3I3M1</accession>
<name>E3I3M1_RHOVT</name>